<feature type="transmembrane region" description="Helical" evidence="1">
    <location>
        <begin position="187"/>
        <end position="204"/>
    </location>
</feature>
<dbReference type="PANTHER" id="PTHR35270">
    <property type="entry name" value="FUSELESS, ISOFORM A"/>
    <property type="match status" value="1"/>
</dbReference>
<name>A0A813TXR4_9BILA</name>
<comment type="caution">
    <text evidence="2">The sequence shown here is derived from an EMBL/GenBank/DDBJ whole genome shotgun (WGS) entry which is preliminary data.</text>
</comment>
<reference evidence="2" key="1">
    <citation type="submission" date="2021-02" db="EMBL/GenBank/DDBJ databases">
        <authorList>
            <person name="Nowell W R."/>
        </authorList>
    </citation>
    <scope>NUCLEOTIDE SEQUENCE</scope>
</reference>
<feature type="transmembrane region" description="Helical" evidence="1">
    <location>
        <begin position="307"/>
        <end position="327"/>
    </location>
</feature>
<keyword evidence="1" id="KW-0812">Transmembrane</keyword>
<evidence type="ECO:0000256" key="1">
    <source>
        <dbReference type="SAM" id="Phobius"/>
    </source>
</evidence>
<dbReference type="InterPro" id="IPR032751">
    <property type="entry name" value="Fuseless"/>
</dbReference>
<sequence>MSQNYHRKQGQSGRRKSTTFPVIIVEQEELDNGRRLSVCPNYQRRLSNVSQLYLPNGSEYHPQERIPPSGLEHQTTFLLTRDENDNNENNENNENERRLSIIDRYHSTDHQLTIDQYKENKYKKRILFIIEPILTAFLLFPILVLFWETGWNLILIFLNVLNKFSPNLHLSEITQEDFESYTWESLVYPYLVVQILLLCFYIFQDLIYNYCKKQKWIIKTILLKFHIFIIGTIYIVQWEMIWTIWDQFTPHEWYFEFTLSLLSLFALIVFIGHLSDLICSPFLVSYDSIEYCIQFGCPLLTRQMKQWAINLINYILYEIIISNLSIMTWRGIYHYLDNYFYPDNVPMSAGISILIGYLLYFPLMYFQTYLEELNLKYDFWTFISINFPQFYRNIRHLLAFISCVFIWRGYWLIYDEYLYIFEDYYKTYLLFYIISFIYLSILQTASSINGPLSNMDDDNQFFPLYPHCYVSIVQRKFSQFKCFREKIQEENTKL</sequence>
<dbReference type="PANTHER" id="PTHR35270:SF2">
    <property type="entry name" value="FUSELESS, ISOFORM A"/>
    <property type="match status" value="1"/>
</dbReference>
<protein>
    <recommendedName>
        <fullName evidence="4">Transmembrane protein</fullName>
    </recommendedName>
</protein>
<feature type="transmembrane region" description="Helical" evidence="1">
    <location>
        <begin position="126"/>
        <end position="147"/>
    </location>
</feature>
<keyword evidence="1" id="KW-1133">Transmembrane helix</keyword>
<feature type="transmembrane region" description="Helical" evidence="1">
    <location>
        <begin position="216"/>
        <end position="237"/>
    </location>
</feature>
<feature type="transmembrane region" description="Helical" evidence="1">
    <location>
        <begin position="425"/>
        <end position="445"/>
    </location>
</feature>
<keyword evidence="1" id="KW-0472">Membrane</keyword>
<evidence type="ECO:0000313" key="3">
    <source>
        <dbReference type="Proteomes" id="UP000663854"/>
    </source>
</evidence>
<organism evidence="2 3">
    <name type="scientific">Rotaria sordida</name>
    <dbReference type="NCBI Taxonomy" id="392033"/>
    <lineage>
        <taxon>Eukaryota</taxon>
        <taxon>Metazoa</taxon>
        <taxon>Spiralia</taxon>
        <taxon>Gnathifera</taxon>
        <taxon>Rotifera</taxon>
        <taxon>Eurotatoria</taxon>
        <taxon>Bdelloidea</taxon>
        <taxon>Philodinida</taxon>
        <taxon>Philodinidae</taxon>
        <taxon>Rotaria</taxon>
    </lineage>
</organism>
<feature type="transmembrane region" description="Helical" evidence="1">
    <location>
        <begin position="347"/>
        <end position="366"/>
    </location>
</feature>
<gene>
    <name evidence="2" type="ORF">PYM288_LOCUS5578</name>
</gene>
<feature type="transmembrane region" description="Helical" evidence="1">
    <location>
        <begin position="257"/>
        <end position="286"/>
    </location>
</feature>
<proteinExistence type="predicted"/>
<dbReference type="Proteomes" id="UP000663854">
    <property type="component" value="Unassembled WGS sequence"/>
</dbReference>
<dbReference type="EMBL" id="CAJNOH010000058">
    <property type="protein sequence ID" value="CAF0820856.1"/>
    <property type="molecule type" value="Genomic_DNA"/>
</dbReference>
<evidence type="ECO:0008006" key="4">
    <source>
        <dbReference type="Google" id="ProtNLM"/>
    </source>
</evidence>
<dbReference type="AlphaFoldDB" id="A0A813TXR4"/>
<feature type="transmembrane region" description="Helical" evidence="1">
    <location>
        <begin position="394"/>
        <end position="413"/>
    </location>
</feature>
<dbReference type="Pfam" id="PF15993">
    <property type="entry name" value="Fuseless"/>
    <property type="match status" value="1"/>
</dbReference>
<accession>A0A813TXR4</accession>
<evidence type="ECO:0000313" key="2">
    <source>
        <dbReference type="EMBL" id="CAF0820856.1"/>
    </source>
</evidence>